<evidence type="ECO:0000256" key="1">
    <source>
        <dbReference type="SAM" id="SignalP"/>
    </source>
</evidence>
<dbReference type="RefSeq" id="WP_013121066.1">
    <property type="nucleotide sequence ID" value="NC_014152.1"/>
</dbReference>
<dbReference type="Gene3D" id="2.60.40.10">
    <property type="entry name" value="Immunoglobulins"/>
    <property type="match status" value="1"/>
</dbReference>
<feature type="chain" id="PRO_5003080131" evidence="1">
    <location>
        <begin position="29"/>
        <end position="1233"/>
    </location>
</feature>
<dbReference type="SUPFAM" id="SSF49464">
    <property type="entry name" value="Carboxypeptidase regulatory domain-like"/>
    <property type="match status" value="1"/>
</dbReference>
<dbReference type="InterPro" id="IPR008969">
    <property type="entry name" value="CarboxyPept-like_regulatory"/>
</dbReference>
<dbReference type="eggNOG" id="COG1470">
    <property type="taxonomic scope" value="Bacteria"/>
</dbReference>
<keyword evidence="1" id="KW-0732">Signal</keyword>
<evidence type="ECO:0000313" key="2">
    <source>
        <dbReference type="EMBL" id="ADG83066.1"/>
    </source>
</evidence>
<dbReference type="Pfam" id="PF22352">
    <property type="entry name" value="K319L-like_PKD"/>
    <property type="match status" value="1"/>
</dbReference>
<evidence type="ECO:0000313" key="3">
    <source>
        <dbReference type="Proteomes" id="UP000002377"/>
    </source>
</evidence>
<dbReference type="InterPro" id="IPR013784">
    <property type="entry name" value="Carb-bd-like_fold"/>
</dbReference>
<dbReference type="InterPro" id="IPR013211">
    <property type="entry name" value="LVIVD"/>
</dbReference>
<protein>
    <submittedName>
        <fullName evidence="2">LVIVD repeat protein</fullName>
    </submittedName>
</protein>
<dbReference type="HOGENOM" id="CLU_277688_0_0_9"/>
<dbReference type="Pfam" id="PF13620">
    <property type="entry name" value="CarboxypepD_reg"/>
    <property type="match status" value="2"/>
</dbReference>
<dbReference type="KEGG" id="tjr:TherJR_2223"/>
<dbReference type="InterPro" id="IPR013783">
    <property type="entry name" value="Ig-like_fold"/>
</dbReference>
<dbReference type="GO" id="GO:0030246">
    <property type="term" value="F:carbohydrate binding"/>
    <property type="evidence" value="ECO:0007669"/>
    <property type="project" value="InterPro"/>
</dbReference>
<dbReference type="EMBL" id="CP002028">
    <property type="protein sequence ID" value="ADG83066.1"/>
    <property type="molecule type" value="Genomic_DNA"/>
</dbReference>
<organism evidence="2 3">
    <name type="scientific">Thermincola potens (strain JR)</name>
    <dbReference type="NCBI Taxonomy" id="635013"/>
    <lineage>
        <taxon>Bacteria</taxon>
        <taxon>Bacillati</taxon>
        <taxon>Bacillota</taxon>
        <taxon>Clostridia</taxon>
        <taxon>Eubacteriales</taxon>
        <taxon>Thermincolaceae</taxon>
        <taxon>Thermincola</taxon>
    </lineage>
</organism>
<sequence>MYRRSKTAVSLFLCFVFLFSYTASPSMAGKTATGSVPGTLKGVVKTVNASSVIAGAKITAIGPGNDTYSTVTQTDGSYSLSLPAGYYTVTCTATGYNPVTANSSLKSNRTSILNFNLSATEPVTGNIKGTIVDASTGISVSGATVEVAGLTTVSDGQGNYYIDNLPVGTYELTVQAAGYNTEHKTVNINSTDTLQYSIALLPLTSNVKIRQISANLSSFVEGSLSSLELSADLEGTPISYQWSQVKGPKVPITHADATSATVDVSSLEVAADVQLTFRLTVAGADNRPVFQEVTVFVQAKDMTPILGQNVQIGGASTAVNKFIYNGTDWAIFNIGNKLCTAPIDTTSEPASSIHVPGFIYDIDLVTYNNVNYALLSCGSEGIVVVDITDPKHMAVIRNVKVNYYQDNITFTEGGGSILYNNTISSTSAPITATEIDGINLFIADSEFGIHRTSLANLLSDAGPVLESDGTLKIEMEKFTLQYAGENPWGGPVDLKLKGGKLFACLGCLGMGIFDPATLEQIGGYNLYTDSTVKEDWFMDMNVREVVQKDAVTGDVYVDDFTGLPDFRQASFEILQVMKKNVSAPTPWADFDRYGKYYYKAQSVDIAEFNGRTIAYIAYALGGLIAVDITGYENATPANFINGKYLGYIPAVPANGPKEPTGTQSQSLLPYYGAGMLKESGVIDVRVKDNYVYLTDHFAGLLIIDNAATPDVSWKGSMAPYNNDTDGIPGNHWPDYEFVTSFDMSPYDPFDNESMPKWMYESPCLLVTTEINGHGNSLLLMDNMSVNTANNIDLLECAGAGGFNFIDIVDLTAQAMNDRFRVPVYFPTTGEIGAYGNGTAGQAISIGHSSGIASSDQYIYLADGPHGISAWRIVDENGYPTDNIHLVANTLQDEYPEIVNGVNIYPAAHATNVVFDPVNKVAWSGSASLGLRRVNVAPVEAGQGQPGNPLLLPLAPTDCFEHNAEWGTVKPVQYQDHAYDVAIKGNYAFVADGSNGLTVYDITKDPTNPTGGFLVSNIGAGYQQPPLGTASGIDLWTDQQTGKSYAFLACGPRGIGVVDITDVKNMQLVKVFEPIKLEEGKVGAADGQAVDVKVVGDHAYFSYDSFGVICYKLSDLIAPLPDGISPTDVWKKSNTGQLNYDYRPQAVSRFKLQYVPGYEDWSGGAVKMDYTLVNGKLTFFVAFAEAGLLKIDWTDAANPVLKAVAPTVSECTDVTVSNGRLFVADGTGGMLFFK</sequence>
<dbReference type="Gene3D" id="2.60.40.1120">
    <property type="entry name" value="Carboxypeptidase-like, regulatory domain"/>
    <property type="match status" value="2"/>
</dbReference>
<proteinExistence type="predicted"/>
<name>D5X9G2_THEPJ</name>
<dbReference type="eggNOG" id="COG5276">
    <property type="taxonomic scope" value="Bacteria"/>
</dbReference>
<accession>D5X9G2</accession>
<reference evidence="2 3" key="1">
    <citation type="submission" date="2010-05" db="EMBL/GenBank/DDBJ databases">
        <title>Complete sequence of Thermincola sp. JR.</title>
        <authorList>
            <consortium name="US DOE Joint Genome Institute"/>
            <person name="Lucas S."/>
            <person name="Copeland A."/>
            <person name="Lapidus A."/>
            <person name="Cheng J.-F."/>
            <person name="Bruce D."/>
            <person name="Goodwin L."/>
            <person name="Pitluck S."/>
            <person name="Chertkov O."/>
            <person name="Detter J.C."/>
            <person name="Han C."/>
            <person name="Tapia R."/>
            <person name="Land M."/>
            <person name="Hauser L."/>
            <person name="Kyrpides N."/>
            <person name="Mikhailova N."/>
            <person name="Hazen T.C."/>
            <person name="Woyke T."/>
        </authorList>
    </citation>
    <scope>NUCLEOTIDE SEQUENCE [LARGE SCALE GENOMIC DNA]</scope>
    <source>
        <strain evidence="2 3">JR</strain>
    </source>
</reference>
<dbReference type="OrthoDB" id="6372180at2"/>
<dbReference type="Proteomes" id="UP000002377">
    <property type="component" value="Chromosome"/>
</dbReference>
<feature type="signal peptide" evidence="1">
    <location>
        <begin position="1"/>
        <end position="28"/>
    </location>
</feature>
<keyword evidence="3" id="KW-1185">Reference proteome</keyword>
<gene>
    <name evidence="2" type="ordered locus">TherJR_2223</name>
</gene>
<dbReference type="AlphaFoldDB" id="D5X9G2"/>
<dbReference type="Pfam" id="PF08309">
    <property type="entry name" value="LVIVD"/>
    <property type="match status" value="3"/>
</dbReference>
<dbReference type="SUPFAM" id="SSF49452">
    <property type="entry name" value="Starch-binding domain-like"/>
    <property type="match status" value="1"/>
</dbReference>